<evidence type="ECO:0000256" key="10">
    <source>
        <dbReference type="ARBA" id="ARBA00023128"/>
    </source>
</evidence>
<dbReference type="OMA" id="IWIKRHE"/>
<organism evidence="15 16">
    <name type="scientific">Megaselia scalaris</name>
    <name type="common">Humpbacked fly</name>
    <name type="synonym">Phora scalaris</name>
    <dbReference type="NCBI Taxonomy" id="36166"/>
    <lineage>
        <taxon>Eukaryota</taxon>
        <taxon>Metazoa</taxon>
        <taxon>Ecdysozoa</taxon>
        <taxon>Arthropoda</taxon>
        <taxon>Hexapoda</taxon>
        <taxon>Insecta</taxon>
        <taxon>Pterygota</taxon>
        <taxon>Neoptera</taxon>
        <taxon>Endopterygota</taxon>
        <taxon>Diptera</taxon>
        <taxon>Brachycera</taxon>
        <taxon>Muscomorpha</taxon>
        <taxon>Platypezoidea</taxon>
        <taxon>Phoridae</taxon>
        <taxon>Megaseliini</taxon>
        <taxon>Megaselia</taxon>
    </lineage>
</organism>
<reference evidence="15" key="2">
    <citation type="submission" date="2015-06" db="UniProtKB">
        <authorList>
            <consortium name="EnsemblMetazoa"/>
        </authorList>
    </citation>
    <scope>IDENTIFICATION</scope>
</reference>
<evidence type="ECO:0000256" key="7">
    <source>
        <dbReference type="ARBA" id="ARBA00022792"/>
    </source>
</evidence>
<keyword evidence="5 14" id="KW-0679">Respiratory chain</keyword>
<dbReference type="InterPro" id="IPR009346">
    <property type="entry name" value="GRIM-19"/>
</dbReference>
<evidence type="ECO:0000256" key="13">
    <source>
        <dbReference type="ARBA" id="ARBA00046797"/>
    </source>
</evidence>
<keyword evidence="6 14" id="KW-0812">Transmembrane</keyword>
<evidence type="ECO:0000256" key="1">
    <source>
        <dbReference type="ARBA" id="ARBA00004298"/>
    </source>
</evidence>
<dbReference type="HOGENOM" id="CLU_119720_0_1_1"/>
<dbReference type="STRING" id="36166.T1GVR9"/>
<proteinExistence type="inferred from homology"/>
<sequence>MSTVAGDLAKKQDLPPPGGYKKIPFARVPQKSYLSGFQMFAAYVTCTGIGLGVYYYTAKQIRQEKIEMRSARNVGTWYGEPIYKTQPEDKLFTPSLKEFYVHADFDDYYKASTLKLWS</sequence>
<dbReference type="GO" id="GO:0005743">
    <property type="term" value="C:mitochondrial inner membrane"/>
    <property type="evidence" value="ECO:0007669"/>
    <property type="project" value="UniProtKB-SubCell"/>
</dbReference>
<dbReference type="Pfam" id="PF06212">
    <property type="entry name" value="GRIM-19"/>
    <property type="match status" value="1"/>
</dbReference>
<dbReference type="EnsemblMetazoa" id="MESCA007885-RA">
    <property type="protein sequence ID" value="MESCA007885-PA"/>
    <property type="gene ID" value="MESCA007885"/>
</dbReference>
<dbReference type="EMBL" id="CAQQ02146936">
    <property type="status" value="NOT_ANNOTATED_CDS"/>
    <property type="molecule type" value="Genomic_DNA"/>
</dbReference>
<evidence type="ECO:0000256" key="11">
    <source>
        <dbReference type="ARBA" id="ARBA00023136"/>
    </source>
</evidence>
<comment type="similarity">
    <text evidence="2 14">Belongs to the complex I NDUFA13 subunit family.</text>
</comment>
<evidence type="ECO:0000256" key="8">
    <source>
        <dbReference type="ARBA" id="ARBA00022982"/>
    </source>
</evidence>
<keyword evidence="8 14" id="KW-0249">Electron transport</keyword>
<protein>
    <recommendedName>
        <fullName evidence="3 14">NADH dehydrogenase [ubiquinone] 1 alpha subcomplex subunit 13</fullName>
    </recommendedName>
</protein>
<evidence type="ECO:0000256" key="14">
    <source>
        <dbReference type="RuleBase" id="RU368034"/>
    </source>
</evidence>
<evidence type="ECO:0000313" key="16">
    <source>
        <dbReference type="Proteomes" id="UP000015102"/>
    </source>
</evidence>
<feature type="transmembrane region" description="Helical" evidence="14">
    <location>
        <begin position="37"/>
        <end position="56"/>
    </location>
</feature>
<keyword evidence="7 14" id="KW-0999">Mitochondrion inner membrane</keyword>
<evidence type="ECO:0000256" key="12">
    <source>
        <dbReference type="ARBA" id="ARBA00045908"/>
    </source>
</evidence>
<name>T1GVR9_MEGSC</name>
<evidence type="ECO:0000256" key="6">
    <source>
        <dbReference type="ARBA" id="ARBA00022692"/>
    </source>
</evidence>
<dbReference type="EMBL" id="CAQQ02146935">
    <property type="status" value="NOT_ANNOTATED_CDS"/>
    <property type="molecule type" value="Genomic_DNA"/>
</dbReference>
<keyword evidence="9 14" id="KW-1133">Transmembrane helix</keyword>
<keyword evidence="10 14" id="KW-0496">Mitochondrion</keyword>
<evidence type="ECO:0000256" key="9">
    <source>
        <dbReference type="ARBA" id="ARBA00022989"/>
    </source>
</evidence>
<dbReference type="GO" id="GO:0045271">
    <property type="term" value="C:respiratory chain complex I"/>
    <property type="evidence" value="ECO:0007669"/>
    <property type="project" value="UniProtKB-UniRule"/>
</dbReference>
<dbReference type="PANTHER" id="PTHR12966">
    <property type="entry name" value="NADH DEHYDROGENASE UBIQUINONE 1 ALPHA SUBCOMPLEX SUBUNIT 13"/>
    <property type="match status" value="1"/>
</dbReference>
<keyword evidence="4 14" id="KW-0813">Transport</keyword>
<comment type="subunit">
    <text evidence="13">Complex I is composed of 45 different subunits. Interacts with CARD15, but not with CARD4. Interacts with STAT3, but not with STAT1, STAT2 and STAT5A. Interacts with OLFM4.</text>
</comment>
<dbReference type="AlphaFoldDB" id="T1GVR9"/>
<keyword evidence="11 14" id="KW-0472">Membrane</keyword>
<keyword evidence="16" id="KW-1185">Reference proteome</keyword>
<evidence type="ECO:0000256" key="5">
    <source>
        <dbReference type="ARBA" id="ARBA00022660"/>
    </source>
</evidence>
<dbReference type="Proteomes" id="UP000015102">
    <property type="component" value="Unassembled WGS sequence"/>
</dbReference>
<reference evidence="16" key="1">
    <citation type="submission" date="2013-02" db="EMBL/GenBank/DDBJ databases">
        <authorList>
            <person name="Hughes D."/>
        </authorList>
    </citation>
    <scope>NUCLEOTIDE SEQUENCE</scope>
    <source>
        <strain>Durham</strain>
        <strain evidence="16">NC isolate 2 -- Noor lab</strain>
    </source>
</reference>
<comment type="function">
    <text evidence="14">Complex I functions in the transfer of electrons from NADH to the respiratory chain. Accessory subunit of the mitochondrial membrane respiratory chain NADH dehydrogenase (Complex I), that is believed not to be involved in catalysis.</text>
</comment>
<comment type="function">
    <text evidence="12">Accessory subunit of the mitochondrial membrane respiratory chain NADH dehydrogenase (Complex I), that is believed not to be involved in catalysis. Complex I functions in the transfer of electrons from NADH to the respiratory chain. The immediate electron acceptor for the enzyme is believed to be ubiquinone. Involved in the interferon/all-trans-retinoic acid (IFN/RA) induced cell death. This apoptotic activity is inhibited by interaction with viral IRF1. Prevents the transactivation of STAT3 target genes. May play a role in CARD15-mediated innate mucosal responses and serve to regulate intestinal epithelial cell responses to microbes.</text>
</comment>
<accession>T1GVR9</accession>
<comment type="subcellular location">
    <subcellularLocation>
        <location evidence="1 14">Mitochondrion inner membrane</location>
        <topology evidence="1 14">Single-pass membrane protein</topology>
        <orientation evidence="1 14">Matrix side</orientation>
    </subcellularLocation>
</comment>
<dbReference type="PANTHER" id="PTHR12966:SF0">
    <property type="entry name" value="NADH DEHYDROGENASE [UBIQUINONE] 1 ALPHA SUBCOMPLEX SUBUNIT 13"/>
    <property type="match status" value="1"/>
</dbReference>
<evidence type="ECO:0000256" key="3">
    <source>
        <dbReference type="ARBA" id="ARBA00018192"/>
    </source>
</evidence>
<evidence type="ECO:0000313" key="15">
    <source>
        <dbReference type="EnsemblMetazoa" id="MESCA007885-PA"/>
    </source>
</evidence>
<evidence type="ECO:0000256" key="2">
    <source>
        <dbReference type="ARBA" id="ARBA00007312"/>
    </source>
</evidence>
<evidence type="ECO:0000256" key="4">
    <source>
        <dbReference type="ARBA" id="ARBA00022448"/>
    </source>
</evidence>